<dbReference type="AlphaFoldDB" id="A0A0V8DLV8"/>
<dbReference type="PANTHER" id="PTHR11228">
    <property type="entry name" value="RADICAL SAM DOMAIN PROTEIN"/>
    <property type="match status" value="1"/>
</dbReference>
<dbReference type="PATRIC" id="fig|1360.109.peg.597"/>
<comment type="caution">
    <text evidence="1">The sequence shown here is derived from an EMBL/GenBank/DDBJ whole genome shotgun (WGS) entry which is preliminary data.</text>
</comment>
<sequence>MNKIIEPNPEMAAVLMTYQCVAQCDECCFSCGPHLQGTSLTFDKVKYFLDQIKKIPSIKIVVFSGGECFIEFSLLVQSIKYASDLGLMTRCVTNGFWGKSLDLARKKVAALHESGLTEINFSTGDSHQQYVPVENVLNATIAATENEITTCISIESNKSKKFKANDFINHPLYQQYIANSEKEKYLQLLSATWVSFHTDTIYQYDESVMDDSIESGCEGIFDTIALEPRGDIMACCGLTVNDIEEFHLGKLENSNLKEIFEKHHNDFLKIWIFLDGPKKIVEVASKWLGENPPIFAHKCLYCAYLYNNKELLSVIKENYYTLKDDVLSRYTQKMVIEKAMS</sequence>
<gene>
    <name evidence="1" type="ORF">LMG9449_2614</name>
</gene>
<reference evidence="2" key="1">
    <citation type="submission" date="2015-10" db="EMBL/GenBank/DDBJ databases">
        <title>Draft Genome Sequences of 11 Lactococcus lactis subspecies cremoris strains.</title>
        <authorList>
            <person name="Wels M."/>
            <person name="Backus L."/>
            <person name="Boekhorst J."/>
            <person name="Dijkstra A."/>
            <person name="Beerthuizen M."/>
            <person name="Kelly W."/>
            <person name="Siezen R."/>
            <person name="Bachmann H."/>
            <person name="Van Hijum S."/>
        </authorList>
    </citation>
    <scope>NUCLEOTIDE SEQUENCE [LARGE SCALE GENOMIC DNA]</scope>
    <source>
        <strain evidence="2">LMG9449</strain>
    </source>
</reference>
<organism evidence="1 2">
    <name type="scientific">Lactococcus lactis subsp. lactis</name>
    <name type="common">Streptococcus lactis</name>
    <dbReference type="NCBI Taxonomy" id="1360"/>
    <lineage>
        <taxon>Bacteria</taxon>
        <taxon>Bacillati</taxon>
        <taxon>Bacillota</taxon>
        <taxon>Bacilli</taxon>
        <taxon>Lactobacillales</taxon>
        <taxon>Streptococcaceae</taxon>
        <taxon>Lactococcus</taxon>
    </lineage>
</organism>
<proteinExistence type="predicted"/>
<protein>
    <recommendedName>
        <fullName evidence="3">Radical SAM protein</fullName>
    </recommendedName>
</protein>
<dbReference type="InterPro" id="IPR050377">
    <property type="entry name" value="Radical_SAM_PqqE_MftC-like"/>
</dbReference>
<evidence type="ECO:0000313" key="1">
    <source>
        <dbReference type="EMBL" id="KSU14373.1"/>
    </source>
</evidence>
<evidence type="ECO:0000313" key="2">
    <source>
        <dbReference type="Proteomes" id="UP000053612"/>
    </source>
</evidence>
<dbReference type="EMBL" id="LKLS01000214">
    <property type="protein sequence ID" value="KSU14373.1"/>
    <property type="molecule type" value="Genomic_DNA"/>
</dbReference>
<dbReference type="Gene3D" id="3.20.20.70">
    <property type="entry name" value="Aldolase class I"/>
    <property type="match status" value="1"/>
</dbReference>
<dbReference type="InterPro" id="IPR013785">
    <property type="entry name" value="Aldolase_TIM"/>
</dbReference>
<dbReference type="PANTHER" id="PTHR11228:SF34">
    <property type="entry name" value="TUNGSTEN-CONTAINING ALDEHYDE FERREDOXIN OXIDOREDUCTASE COFACTOR MODIFYING PROTEIN"/>
    <property type="match status" value="1"/>
</dbReference>
<evidence type="ECO:0008006" key="3">
    <source>
        <dbReference type="Google" id="ProtNLM"/>
    </source>
</evidence>
<name>A0A0V8DLV8_LACLL</name>
<accession>A0A0V8DLV8</accession>
<dbReference type="Proteomes" id="UP000053612">
    <property type="component" value="Unassembled WGS sequence"/>
</dbReference>
<dbReference type="RefSeq" id="WP_058225471.1">
    <property type="nucleotide sequence ID" value="NZ_LKLS01000214.1"/>
</dbReference>
<dbReference type="InterPro" id="IPR058240">
    <property type="entry name" value="rSAM_sf"/>
</dbReference>
<dbReference type="SUPFAM" id="SSF102114">
    <property type="entry name" value="Radical SAM enzymes"/>
    <property type="match status" value="1"/>
</dbReference>